<gene>
    <name evidence="4" type="ORF">PSNMU_V1.4_AUG-EV-PASAV3_0063710</name>
</gene>
<evidence type="ECO:0000313" key="5">
    <source>
        <dbReference type="Proteomes" id="UP000291116"/>
    </source>
</evidence>
<feature type="compositionally biased region" description="Low complexity" evidence="1">
    <location>
        <begin position="509"/>
        <end position="530"/>
    </location>
</feature>
<feature type="region of interest" description="Disordered" evidence="1">
    <location>
        <begin position="74"/>
        <end position="104"/>
    </location>
</feature>
<feature type="region of interest" description="Disordered" evidence="1">
    <location>
        <begin position="306"/>
        <end position="325"/>
    </location>
</feature>
<dbReference type="EMBL" id="CAACVS010000226">
    <property type="protein sequence ID" value="VEU39644.1"/>
    <property type="molecule type" value="Genomic_DNA"/>
</dbReference>
<organism evidence="4 5">
    <name type="scientific">Pseudo-nitzschia multistriata</name>
    <dbReference type="NCBI Taxonomy" id="183589"/>
    <lineage>
        <taxon>Eukaryota</taxon>
        <taxon>Sar</taxon>
        <taxon>Stramenopiles</taxon>
        <taxon>Ochrophyta</taxon>
        <taxon>Bacillariophyta</taxon>
        <taxon>Bacillariophyceae</taxon>
        <taxon>Bacillariophycidae</taxon>
        <taxon>Bacillariales</taxon>
        <taxon>Bacillariaceae</taxon>
        <taxon>Pseudo-nitzschia</taxon>
    </lineage>
</organism>
<feature type="compositionally biased region" description="Gly residues" evidence="1">
    <location>
        <begin position="558"/>
        <end position="572"/>
    </location>
</feature>
<evidence type="ECO:0000313" key="4">
    <source>
        <dbReference type="EMBL" id="VEU39644.1"/>
    </source>
</evidence>
<accession>A0A448ZCD1</accession>
<feature type="region of interest" description="Disordered" evidence="1">
    <location>
        <begin position="129"/>
        <end position="160"/>
    </location>
</feature>
<evidence type="ECO:0000256" key="2">
    <source>
        <dbReference type="SAM" id="SignalP"/>
    </source>
</evidence>
<feature type="region of interest" description="Disordered" evidence="1">
    <location>
        <begin position="34"/>
        <end position="58"/>
    </location>
</feature>
<feature type="chain" id="PRO_5019484736" description="TPM domain-containing protein" evidence="2">
    <location>
        <begin position="18"/>
        <end position="572"/>
    </location>
</feature>
<dbReference type="Gene3D" id="3.10.310.50">
    <property type="match status" value="1"/>
</dbReference>
<dbReference type="AlphaFoldDB" id="A0A448ZCD1"/>
<dbReference type="Proteomes" id="UP000291116">
    <property type="component" value="Unassembled WGS sequence"/>
</dbReference>
<keyword evidence="2" id="KW-0732">Signal</keyword>
<evidence type="ECO:0000259" key="3">
    <source>
        <dbReference type="Pfam" id="PF04536"/>
    </source>
</evidence>
<feature type="signal peptide" evidence="2">
    <location>
        <begin position="1"/>
        <end position="17"/>
    </location>
</feature>
<keyword evidence="5" id="KW-1185">Reference proteome</keyword>
<feature type="domain" description="TPM" evidence="3">
    <location>
        <begin position="204"/>
        <end position="301"/>
    </location>
</feature>
<feature type="compositionally biased region" description="Low complexity" evidence="1">
    <location>
        <begin position="306"/>
        <end position="317"/>
    </location>
</feature>
<feature type="compositionally biased region" description="Basic residues" evidence="1">
    <location>
        <begin position="131"/>
        <end position="141"/>
    </location>
</feature>
<dbReference type="InterPro" id="IPR007621">
    <property type="entry name" value="TPM_dom"/>
</dbReference>
<dbReference type="Pfam" id="PF04536">
    <property type="entry name" value="TPM_phosphatase"/>
    <property type="match status" value="1"/>
</dbReference>
<name>A0A448ZCD1_9STRA</name>
<protein>
    <recommendedName>
        <fullName evidence="3">TPM domain-containing protein</fullName>
    </recommendedName>
</protein>
<evidence type="ECO:0000256" key="1">
    <source>
        <dbReference type="SAM" id="MobiDB-lite"/>
    </source>
</evidence>
<sequence length="572" mass="60823">MFLCIVFLRFLRNIAYAAVPYRFLPSYIPSFAGGRTEKQTGKRPSKLPISQPTSRAAKQGRMCVIVPERMRGCGIRKPRPDRRRADGGSLPCGASASRLGGSPSPVPRPLRWLLFAVVLALVGVAPAEGQRHRRGGHPGKVLRHDAPRPDPPGTATDLTGSVLGRRDKKRLERRIRGGRPLPFSLQWPRPSSRKRRSLADLDLEVVVASGVEHGYTPREMAADLLHKGWGMADQTETHSGGMIVLVAIEDHRIEIVVGDSLAHVFGADWCHSVLYGRGVTEAFRAGRYGPGLERLLDEVKDRWGEAGAETATETHAGPHSGRRHRSRTGTAVAYLAALAGGYAGLSFWQRGFGGGGGDPRYGHGHGEGHHGHDHGHGHGHLPTGDPRHARRRGGLAHGPGRGLDMGMGMGLPLPLLSGLGGALLGAKRGARLAGVARRHRPFVTFGERDCGAQRIEGSPPSAAAAGANIKRPFRSPPLSPLRWEEQRQRLRDAAALRRDRPGGFGGGATWWTTGQYDSSVRTTRSGSPSGSVGGGGATWSVRPPGTGGNGNKEEPYPGGTGSGSAAGGGASW</sequence>
<proteinExistence type="predicted"/>
<feature type="region of interest" description="Disordered" evidence="1">
    <location>
        <begin position="358"/>
        <end position="401"/>
    </location>
</feature>
<feature type="compositionally biased region" description="Basic and acidic residues" evidence="1">
    <location>
        <begin position="360"/>
        <end position="376"/>
    </location>
</feature>
<reference evidence="4 5" key="1">
    <citation type="submission" date="2019-01" db="EMBL/GenBank/DDBJ databases">
        <authorList>
            <person name="Ferrante I. M."/>
        </authorList>
    </citation>
    <scope>NUCLEOTIDE SEQUENCE [LARGE SCALE GENOMIC DNA]</scope>
    <source>
        <strain evidence="4 5">B856</strain>
    </source>
</reference>
<feature type="region of interest" description="Disordered" evidence="1">
    <location>
        <begin position="498"/>
        <end position="572"/>
    </location>
</feature>